<comment type="caution">
    <text evidence="2">The sequence shown here is derived from an EMBL/GenBank/DDBJ whole genome shotgun (WGS) entry which is preliminary data.</text>
</comment>
<protein>
    <submittedName>
        <fullName evidence="2">Uncharacterized protein</fullName>
    </submittedName>
</protein>
<evidence type="ECO:0000313" key="2">
    <source>
        <dbReference type="EMBL" id="EGQ75365.1"/>
    </source>
</evidence>
<sequence length="59" mass="6714">MIPRGTLPASNPSTDNRSSETLNPVSDDLFSSYYLAQLYNNNSKTGIIKRFRRPYNAFI</sequence>
<evidence type="ECO:0000256" key="1">
    <source>
        <dbReference type="SAM" id="MobiDB-lite"/>
    </source>
</evidence>
<gene>
    <name evidence="2" type="ORF">HMPREF9418_2450</name>
</gene>
<reference evidence="2 3" key="1">
    <citation type="submission" date="2011-05" db="EMBL/GenBank/DDBJ databases">
        <authorList>
            <person name="Muzny D."/>
            <person name="Qin X."/>
            <person name="Deng J."/>
            <person name="Jiang H."/>
            <person name="Liu Y."/>
            <person name="Qu J."/>
            <person name="Song X.-Z."/>
            <person name="Zhang L."/>
            <person name="Thornton R."/>
            <person name="Coyle M."/>
            <person name="Francisco L."/>
            <person name="Jackson L."/>
            <person name="Javaid M."/>
            <person name="Korchina V."/>
            <person name="Kovar C."/>
            <person name="Mata R."/>
            <person name="Mathew T."/>
            <person name="Ngo R."/>
            <person name="Nguyen L."/>
            <person name="Nguyen N."/>
            <person name="Okwuonu G."/>
            <person name="Ongeri F."/>
            <person name="Pham C."/>
            <person name="Simmons D."/>
            <person name="Wilczek-Boney K."/>
            <person name="Hale W."/>
            <person name="Jakkamsetti A."/>
            <person name="Pham P."/>
            <person name="Ruth R."/>
            <person name="San Lucas F."/>
            <person name="Warren J."/>
            <person name="Zhang J."/>
            <person name="Zhao Z."/>
            <person name="Zhou C."/>
            <person name="Zhu D."/>
            <person name="Lee S."/>
            <person name="Bess C."/>
            <person name="Blankenburg K."/>
            <person name="Forbes L."/>
            <person name="Fu Q."/>
            <person name="Gubbala S."/>
            <person name="Hirani K."/>
            <person name="Jayaseelan J.C."/>
            <person name="Lara F."/>
            <person name="Munidasa M."/>
            <person name="Palculict T."/>
            <person name="Patil S."/>
            <person name="Pu L.-L."/>
            <person name="Saada N."/>
            <person name="Tang L."/>
            <person name="Weissenberger G."/>
            <person name="Zhu Y."/>
            <person name="Hemphill L."/>
            <person name="Shang Y."/>
            <person name="Youmans B."/>
            <person name="Ayvaz T."/>
            <person name="Ross M."/>
            <person name="Santibanez J."/>
            <person name="Aqrawi P."/>
            <person name="Gross S."/>
            <person name="Joshi V."/>
            <person name="Fowler G."/>
            <person name="Nazareth L."/>
            <person name="Reid J."/>
            <person name="Worley K."/>
            <person name="Petrosino J."/>
            <person name="Highlander S."/>
            <person name="Gibbs R."/>
        </authorList>
    </citation>
    <scope>NUCLEOTIDE SEQUENCE [LARGE SCALE GENOMIC DNA]</scope>
    <source>
        <strain evidence="2 3">ATCC 33926</strain>
    </source>
</reference>
<dbReference type="EMBL" id="AFQE01000121">
    <property type="protein sequence ID" value="EGQ75365.1"/>
    <property type="molecule type" value="Genomic_DNA"/>
</dbReference>
<accession>A0AA36XJR4</accession>
<evidence type="ECO:0000313" key="3">
    <source>
        <dbReference type="Proteomes" id="UP000004982"/>
    </source>
</evidence>
<organism evidence="2 3">
    <name type="scientific">Neisseria macacae ATCC 33926</name>
    <dbReference type="NCBI Taxonomy" id="997348"/>
    <lineage>
        <taxon>Bacteria</taxon>
        <taxon>Pseudomonadati</taxon>
        <taxon>Pseudomonadota</taxon>
        <taxon>Betaproteobacteria</taxon>
        <taxon>Neisseriales</taxon>
        <taxon>Neisseriaceae</taxon>
        <taxon>Neisseria</taxon>
    </lineage>
</organism>
<name>A0AA36XJR4_9NEIS</name>
<dbReference type="Proteomes" id="UP000004982">
    <property type="component" value="Unassembled WGS sequence"/>
</dbReference>
<feature type="region of interest" description="Disordered" evidence="1">
    <location>
        <begin position="1"/>
        <end position="23"/>
    </location>
</feature>
<proteinExistence type="predicted"/>
<feature type="compositionally biased region" description="Polar residues" evidence="1">
    <location>
        <begin position="8"/>
        <end position="23"/>
    </location>
</feature>
<dbReference type="AlphaFoldDB" id="A0AA36XJR4"/>